<dbReference type="RefSeq" id="WP_390194489.1">
    <property type="nucleotide sequence ID" value="NZ_JBHMEP010000005.1"/>
</dbReference>
<evidence type="ECO:0000313" key="1">
    <source>
        <dbReference type="EMBL" id="MFB9136372.1"/>
    </source>
</evidence>
<dbReference type="EMBL" id="JBHMEP010000005">
    <property type="protein sequence ID" value="MFB9136372.1"/>
    <property type="molecule type" value="Genomic_DNA"/>
</dbReference>
<proteinExistence type="predicted"/>
<protein>
    <submittedName>
        <fullName evidence="1">Uncharacterized protein</fullName>
    </submittedName>
</protein>
<sequence>MSTFTSEERATIIEWVNSFVVMPPNEENFNENLVRYEIYVRDLVIEVEQTIIETIEMFSSNNLPQDKKLSLNYTDFRKVVLFILDLERPISVYSLTIYEVVLLAKLNSNNAFAKHYFNIHVPDSINALYLELIKDSDLNASA</sequence>
<reference evidence="1 2" key="1">
    <citation type="submission" date="2024-09" db="EMBL/GenBank/DDBJ databases">
        <authorList>
            <person name="Sun Q."/>
            <person name="Mori K."/>
        </authorList>
    </citation>
    <scope>NUCLEOTIDE SEQUENCE [LARGE SCALE GENOMIC DNA]</scope>
    <source>
        <strain evidence="1 2">CECT 8064</strain>
    </source>
</reference>
<accession>A0ABV5HQ47</accession>
<organism evidence="1 2">
    <name type="scientific">Vibrio olivae</name>
    <dbReference type="NCBI Taxonomy" id="1243002"/>
    <lineage>
        <taxon>Bacteria</taxon>
        <taxon>Pseudomonadati</taxon>
        <taxon>Pseudomonadota</taxon>
        <taxon>Gammaproteobacteria</taxon>
        <taxon>Vibrionales</taxon>
        <taxon>Vibrionaceae</taxon>
        <taxon>Vibrio</taxon>
    </lineage>
</organism>
<keyword evidence="2" id="KW-1185">Reference proteome</keyword>
<dbReference type="Proteomes" id="UP001589645">
    <property type="component" value="Unassembled WGS sequence"/>
</dbReference>
<evidence type="ECO:0000313" key="2">
    <source>
        <dbReference type="Proteomes" id="UP001589645"/>
    </source>
</evidence>
<comment type="caution">
    <text evidence="1">The sequence shown here is derived from an EMBL/GenBank/DDBJ whole genome shotgun (WGS) entry which is preliminary data.</text>
</comment>
<gene>
    <name evidence="1" type="ORF">ACFFUV_15480</name>
</gene>
<name>A0ABV5HQ47_9VIBR</name>